<gene>
    <name evidence="2" type="ORF">RCOM_0703160</name>
</gene>
<sequence>MDRESVCSNQQVSNQKSSKSEKKQEERGATSSGSQNKAQVKKQDVFTYDGKTQKFDKTTYFYID</sequence>
<keyword evidence="3" id="KW-1185">Reference proteome</keyword>
<dbReference type="EMBL" id="EQ973936">
    <property type="protein sequence ID" value="EEF37975.1"/>
    <property type="molecule type" value="Genomic_DNA"/>
</dbReference>
<evidence type="ECO:0000256" key="1">
    <source>
        <dbReference type="SAM" id="MobiDB-lite"/>
    </source>
</evidence>
<dbReference type="AlphaFoldDB" id="B9SEE5"/>
<dbReference type="Proteomes" id="UP000008311">
    <property type="component" value="Unassembled WGS sequence"/>
</dbReference>
<protein>
    <submittedName>
        <fullName evidence="2">Uncharacterized protein</fullName>
    </submittedName>
</protein>
<feature type="compositionally biased region" description="Polar residues" evidence="1">
    <location>
        <begin position="29"/>
        <end position="38"/>
    </location>
</feature>
<proteinExistence type="predicted"/>
<feature type="compositionally biased region" description="Basic and acidic residues" evidence="1">
    <location>
        <begin position="18"/>
        <end position="28"/>
    </location>
</feature>
<evidence type="ECO:0000313" key="2">
    <source>
        <dbReference type="EMBL" id="EEF37975.1"/>
    </source>
</evidence>
<dbReference type="InParanoid" id="B9SEE5"/>
<accession>B9SEE5</accession>
<feature type="region of interest" description="Disordered" evidence="1">
    <location>
        <begin position="1"/>
        <end position="43"/>
    </location>
</feature>
<organism evidence="2 3">
    <name type="scientific">Ricinus communis</name>
    <name type="common">Castor bean</name>
    <dbReference type="NCBI Taxonomy" id="3988"/>
    <lineage>
        <taxon>Eukaryota</taxon>
        <taxon>Viridiplantae</taxon>
        <taxon>Streptophyta</taxon>
        <taxon>Embryophyta</taxon>
        <taxon>Tracheophyta</taxon>
        <taxon>Spermatophyta</taxon>
        <taxon>Magnoliopsida</taxon>
        <taxon>eudicotyledons</taxon>
        <taxon>Gunneridae</taxon>
        <taxon>Pentapetalae</taxon>
        <taxon>rosids</taxon>
        <taxon>fabids</taxon>
        <taxon>Malpighiales</taxon>
        <taxon>Euphorbiaceae</taxon>
        <taxon>Acalyphoideae</taxon>
        <taxon>Acalypheae</taxon>
        <taxon>Ricinus</taxon>
    </lineage>
</organism>
<reference evidence="3" key="1">
    <citation type="journal article" date="2010" name="Nat. Biotechnol.">
        <title>Draft genome sequence of the oilseed species Ricinus communis.</title>
        <authorList>
            <person name="Chan A.P."/>
            <person name="Crabtree J."/>
            <person name="Zhao Q."/>
            <person name="Lorenzi H."/>
            <person name="Orvis J."/>
            <person name="Puiu D."/>
            <person name="Melake-Berhan A."/>
            <person name="Jones K.M."/>
            <person name="Redman J."/>
            <person name="Chen G."/>
            <person name="Cahoon E.B."/>
            <person name="Gedil M."/>
            <person name="Stanke M."/>
            <person name="Haas B.J."/>
            <person name="Wortman J.R."/>
            <person name="Fraser-Liggett C.M."/>
            <person name="Ravel J."/>
            <person name="Rabinowicz P.D."/>
        </authorList>
    </citation>
    <scope>NUCLEOTIDE SEQUENCE [LARGE SCALE GENOMIC DNA]</scope>
    <source>
        <strain evidence="3">cv. Hale</strain>
    </source>
</reference>
<evidence type="ECO:0000313" key="3">
    <source>
        <dbReference type="Proteomes" id="UP000008311"/>
    </source>
</evidence>
<name>B9SEE5_RICCO</name>
<feature type="compositionally biased region" description="Low complexity" evidence="1">
    <location>
        <begin position="1"/>
        <end position="17"/>
    </location>
</feature>